<dbReference type="RefSeq" id="WP_345342456.1">
    <property type="nucleotide sequence ID" value="NZ_BAABFB010000020.1"/>
</dbReference>
<dbReference type="PROSITE" id="PS51669">
    <property type="entry name" value="4FE4S_MOW_BIS_MGD"/>
    <property type="match status" value="1"/>
</dbReference>
<keyword evidence="7" id="KW-1185">Reference proteome</keyword>
<dbReference type="PANTHER" id="PTHR43105:SF10">
    <property type="entry name" value="NADH-QUINONE OXIDOREDUCTASE SUBUNIT G"/>
    <property type="match status" value="1"/>
</dbReference>
<dbReference type="SUPFAM" id="SSF50692">
    <property type="entry name" value="ADC-like"/>
    <property type="match status" value="1"/>
</dbReference>
<accession>A0ABP8NXI7</accession>
<organism evidence="6 7">
    <name type="scientific">Rhodococcus olei</name>
    <dbReference type="NCBI Taxonomy" id="2161675"/>
    <lineage>
        <taxon>Bacteria</taxon>
        <taxon>Bacillati</taxon>
        <taxon>Actinomycetota</taxon>
        <taxon>Actinomycetes</taxon>
        <taxon>Mycobacteriales</taxon>
        <taxon>Nocardiaceae</taxon>
        <taxon>Rhodococcus</taxon>
    </lineage>
</organism>
<evidence type="ECO:0000313" key="7">
    <source>
        <dbReference type="Proteomes" id="UP001501183"/>
    </source>
</evidence>
<dbReference type="Gene3D" id="2.20.25.90">
    <property type="entry name" value="ADC-like domains"/>
    <property type="match status" value="1"/>
</dbReference>
<dbReference type="CDD" id="cd00508">
    <property type="entry name" value="MopB_CT_Fdh-Nap-like"/>
    <property type="match status" value="1"/>
</dbReference>
<dbReference type="PANTHER" id="PTHR43105">
    <property type="entry name" value="RESPIRATORY NITRATE REDUCTASE"/>
    <property type="match status" value="1"/>
</dbReference>
<keyword evidence="1" id="KW-0004">4Fe-4S</keyword>
<evidence type="ECO:0000256" key="4">
    <source>
        <dbReference type="ARBA" id="ARBA00023014"/>
    </source>
</evidence>
<evidence type="ECO:0000256" key="3">
    <source>
        <dbReference type="ARBA" id="ARBA00023004"/>
    </source>
</evidence>
<dbReference type="Pfam" id="PF01568">
    <property type="entry name" value="Molydop_binding"/>
    <property type="match status" value="1"/>
</dbReference>
<dbReference type="Gene3D" id="3.40.228.10">
    <property type="entry name" value="Dimethylsulfoxide Reductase, domain 2"/>
    <property type="match status" value="1"/>
</dbReference>
<evidence type="ECO:0000256" key="1">
    <source>
        <dbReference type="ARBA" id="ARBA00022485"/>
    </source>
</evidence>
<reference evidence="7" key="1">
    <citation type="journal article" date="2019" name="Int. J. Syst. Evol. Microbiol.">
        <title>The Global Catalogue of Microorganisms (GCM) 10K type strain sequencing project: providing services to taxonomists for standard genome sequencing and annotation.</title>
        <authorList>
            <consortium name="The Broad Institute Genomics Platform"/>
            <consortium name="The Broad Institute Genome Sequencing Center for Infectious Disease"/>
            <person name="Wu L."/>
            <person name="Ma J."/>
        </authorList>
    </citation>
    <scope>NUCLEOTIDE SEQUENCE [LARGE SCALE GENOMIC DNA]</scope>
    <source>
        <strain evidence="7">JCM 32206</strain>
    </source>
</reference>
<dbReference type="InterPro" id="IPR050123">
    <property type="entry name" value="Prok_molybdopt-oxidoreductase"/>
</dbReference>
<protein>
    <submittedName>
        <fullName evidence="6">Molybdopterin oxidoreductase family protein</fullName>
    </submittedName>
</protein>
<dbReference type="Pfam" id="PF04879">
    <property type="entry name" value="Molybdop_Fe4S4"/>
    <property type="match status" value="1"/>
</dbReference>
<dbReference type="SMART" id="SM00926">
    <property type="entry name" value="Molybdop_Fe4S4"/>
    <property type="match status" value="1"/>
</dbReference>
<dbReference type="InterPro" id="IPR006963">
    <property type="entry name" value="Mopterin_OxRdtase_4Fe-4S_dom"/>
</dbReference>
<dbReference type="InterPro" id="IPR006657">
    <property type="entry name" value="MoPterin_dinucl-bd_dom"/>
</dbReference>
<name>A0ABP8NXI7_9NOCA</name>
<dbReference type="InterPro" id="IPR006656">
    <property type="entry name" value="Mopterin_OxRdtase"/>
</dbReference>
<evidence type="ECO:0000313" key="6">
    <source>
        <dbReference type="EMBL" id="GAA4473777.1"/>
    </source>
</evidence>
<dbReference type="EMBL" id="BAABFB010000020">
    <property type="protein sequence ID" value="GAA4473777.1"/>
    <property type="molecule type" value="Genomic_DNA"/>
</dbReference>
<dbReference type="Gene3D" id="3.40.50.740">
    <property type="match status" value="1"/>
</dbReference>
<dbReference type="SUPFAM" id="SSF53706">
    <property type="entry name" value="Formate dehydrogenase/DMSO reductase, domains 1-3"/>
    <property type="match status" value="1"/>
</dbReference>
<sequence>MNAATPTHCPYCGLQCAMTVHGDSAADAAVAGRDFPTNRGGLCHKGWTSAELLRHPDRLTAPLVRARGRLHPTTWERALDRVADGVRATQRVGGPDAVAVFGGGALTNEKAYMLGKFARVALGTANIDYNGRFCMSSAAAAGSRAFGLDRGLPFPLADLGAARAIMLFGANVAETMPPLLGHLTTAADAAGLIVVDPRRTPTAARAEDGGGIHLQLSPGTDLPLALGLMHLAVIDGLADIEYIHARTTGFDAAWPAAAQWWPGHTERVTGVPESRMRRAVHILARSRRTHTGAYILTGRGAEQHTTGTDTVSAVIDLALTLGLPGRQGSGYGTLTGQGNGQGGREHGQKADQLPGYRQITDPAARAHVAAVWGIAPQALPGPGRSAYALLDALGADGGPRALLVHGANPVVSAPHAAHIEDRLRALDMLVVGDFLLSETAAMADVVLPVLQWAEEEGTTTSIEGRVLRRRRAVNPPAGVRSELRLWSDLAVRLGQPAERFPTDPGQVFEELRRASAGGAADYSGISYRRLEAGEALYWPCPATAEDAPDHPGTPRLFLDRFAAADGRARFVAVEHRGPAEPTDPEYPLTATTGRLAAHYQSGTQTRRIPELVAAAGDVFVQVHPDTAARFGLRDGQTAHVLSRRGRMTAQVRCDVTMRPDTVFVPFHYPGPGRANLMTNPQLDPTSAMPEFKACAVRLEAV</sequence>
<keyword evidence="3" id="KW-0408">Iron</keyword>
<evidence type="ECO:0000256" key="2">
    <source>
        <dbReference type="ARBA" id="ARBA00022723"/>
    </source>
</evidence>
<dbReference type="InterPro" id="IPR009010">
    <property type="entry name" value="Asp_de-COase-like_dom_sf"/>
</dbReference>
<evidence type="ECO:0000259" key="5">
    <source>
        <dbReference type="PROSITE" id="PS51669"/>
    </source>
</evidence>
<comment type="caution">
    <text evidence="6">The sequence shown here is derived from an EMBL/GenBank/DDBJ whole genome shotgun (WGS) entry which is preliminary data.</text>
</comment>
<proteinExistence type="predicted"/>
<gene>
    <name evidence="6" type="ORF">GCM10023094_08140</name>
</gene>
<dbReference type="Gene3D" id="2.40.40.20">
    <property type="match status" value="1"/>
</dbReference>
<keyword evidence="4" id="KW-0411">Iron-sulfur</keyword>
<feature type="domain" description="4Fe-4S Mo/W bis-MGD-type" evidence="5">
    <location>
        <begin position="2"/>
        <end position="57"/>
    </location>
</feature>
<keyword evidence="2" id="KW-0479">Metal-binding</keyword>
<dbReference type="Proteomes" id="UP001501183">
    <property type="component" value="Unassembled WGS sequence"/>
</dbReference>
<dbReference type="Pfam" id="PF00384">
    <property type="entry name" value="Molybdopterin"/>
    <property type="match status" value="1"/>
</dbReference>